<dbReference type="GO" id="GO:0005829">
    <property type="term" value="C:cytosol"/>
    <property type="evidence" value="ECO:0007669"/>
    <property type="project" value="TreeGrafter"/>
</dbReference>
<reference evidence="2" key="1">
    <citation type="submission" date="2018-06" db="EMBL/GenBank/DDBJ databases">
        <authorList>
            <person name="Khan S.A."/>
        </authorList>
    </citation>
    <scope>NUCLEOTIDE SEQUENCE [LARGE SCALE GENOMIC DNA]</scope>
    <source>
        <strain evidence="2">DB-1506</strain>
    </source>
</reference>
<name>A0A327M8J8_9PROT</name>
<dbReference type="PANTHER" id="PTHR33221:SF15">
    <property type="entry name" value="HTH-TYPE TRANSCRIPTIONAL REGULATOR YWGB-RELATED"/>
    <property type="match status" value="1"/>
</dbReference>
<comment type="caution">
    <text evidence="1">The sequence shown here is derived from an EMBL/GenBank/DDBJ whole genome shotgun (WGS) entry which is preliminary data.</text>
</comment>
<dbReference type="InterPro" id="IPR036388">
    <property type="entry name" value="WH-like_DNA-bd_sf"/>
</dbReference>
<dbReference type="PROSITE" id="PS51197">
    <property type="entry name" value="HTH_RRF2_2"/>
    <property type="match status" value="1"/>
</dbReference>
<dbReference type="Proteomes" id="UP000249065">
    <property type="component" value="Unassembled WGS sequence"/>
</dbReference>
<dbReference type="SUPFAM" id="SSF46785">
    <property type="entry name" value="Winged helix' DNA-binding domain"/>
    <property type="match status" value="1"/>
</dbReference>
<gene>
    <name evidence="1" type="ORF">DOO78_09515</name>
</gene>
<protein>
    <submittedName>
        <fullName evidence="1">Transcriptional regulator</fullName>
    </submittedName>
</protein>
<dbReference type="Gene3D" id="1.10.10.10">
    <property type="entry name" value="Winged helix-like DNA-binding domain superfamily/Winged helix DNA-binding domain"/>
    <property type="match status" value="1"/>
</dbReference>
<sequence>MLLRRERAMTAVAIMLDVAFHAGRSEAVSAADIAERLGQARRGIEPVLQSLSRAGLLDSIRGPKGGYRLGRPPRDLRLAEIVATALDEDGAGGDQPAGRLQAAVVQPLWAELEGLCRDHLSKLTIADLIKRAAAAGVRRPTVEPLNFVI</sequence>
<dbReference type="GO" id="GO:0003700">
    <property type="term" value="F:DNA-binding transcription factor activity"/>
    <property type="evidence" value="ECO:0007669"/>
    <property type="project" value="TreeGrafter"/>
</dbReference>
<dbReference type="InterPro" id="IPR036390">
    <property type="entry name" value="WH_DNA-bd_sf"/>
</dbReference>
<organism evidence="1 2">
    <name type="scientific">Roseicella frigidaeris</name>
    <dbReference type="NCBI Taxonomy" id="2230885"/>
    <lineage>
        <taxon>Bacteria</taxon>
        <taxon>Pseudomonadati</taxon>
        <taxon>Pseudomonadota</taxon>
        <taxon>Alphaproteobacteria</taxon>
        <taxon>Acetobacterales</taxon>
        <taxon>Roseomonadaceae</taxon>
        <taxon>Roseicella</taxon>
    </lineage>
</organism>
<accession>A0A327M8J8</accession>
<dbReference type="PROSITE" id="PS01332">
    <property type="entry name" value="HTH_RRF2_1"/>
    <property type="match status" value="1"/>
</dbReference>
<dbReference type="InterPro" id="IPR000944">
    <property type="entry name" value="Tscrpt_reg_Rrf2"/>
</dbReference>
<evidence type="ECO:0000313" key="2">
    <source>
        <dbReference type="Proteomes" id="UP000249065"/>
    </source>
</evidence>
<dbReference type="RefSeq" id="WP_111469517.1">
    <property type="nucleotide sequence ID" value="NZ_QLIX01000005.1"/>
</dbReference>
<proteinExistence type="predicted"/>
<dbReference type="EMBL" id="QLIX01000005">
    <property type="protein sequence ID" value="RAI59260.1"/>
    <property type="molecule type" value="Genomic_DNA"/>
</dbReference>
<dbReference type="NCBIfam" id="TIGR00738">
    <property type="entry name" value="rrf2_super"/>
    <property type="match status" value="1"/>
</dbReference>
<dbReference type="InterPro" id="IPR030489">
    <property type="entry name" value="TR_Rrf2-type_CS"/>
</dbReference>
<dbReference type="PANTHER" id="PTHR33221">
    <property type="entry name" value="WINGED HELIX-TURN-HELIX TRANSCRIPTIONAL REGULATOR, RRF2 FAMILY"/>
    <property type="match status" value="1"/>
</dbReference>
<dbReference type="AlphaFoldDB" id="A0A327M8J8"/>
<keyword evidence="2" id="KW-1185">Reference proteome</keyword>
<dbReference type="Pfam" id="PF02082">
    <property type="entry name" value="Rrf2"/>
    <property type="match status" value="1"/>
</dbReference>
<evidence type="ECO:0000313" key="1">
    <source>
        <dbReference type="EMBL" id="RAI59260.1"/>
    </source>
</evidence>
<dbReference type="OrthoDB" id="9800519at2"/>